<accession>A0A6M3LTN8</accession>
<feature type="transmembrane region" description="Helical" evidence="1">
    <location>
        <begin position="74"/>
        <end position="95"/>
    </location>
</feature>
<dbReference type="EMBL" id="MT143366">
    <property type="protein sequence ID" value="QJA96048.1"/>
    <property type="molecule type" value="Genomic_DNA"/>
</dbReference>
<organism evidence="2">
    <name type="scientific">viral metagenome</name>
    <dbReference type="NCBI Taxonomy" id="1070528"/>
    <lineage>
        <taxon>unclassified sequences</taxon>
        <taxon>metagenomes</taxon>
        <taxon>organismal metagenomes</taxon>
    </lineage>
</organism>
<protein>
    <recommendedName>
        <fullName evidence="3">Holin</fullName>
    </recommendedName>
</protein>
<reference evidence="2" key="1">
    <citation type="submission" date="2020-03" db="EMBL/GenBank/DDBJ databases">
        <title>The deep terrestrial virosphere.</title>
        <authorList>
            <person name="Holmfeldt K."/>
            <person name="Nilsson E."/>
            <person name="Simone D."/>
            <person name="Lopez-Fernandez M."/>
            <person name="Wu X."/>
            <person name="de Brujin I."/>
            <person name="Lundin D."/>
            <person name="Andersson A."/>
            <person name="Bertilsson S."/>
            <person name="Dopson M."/>
        </authorList>
    </citation>
    <scope>NUCLEOTIDE SEQUENCE</scope>
    <source>
        <strain evidence="2">MM415B04970</strain>
    </source>
</reference>
<keyword evidence="1" id="KW-1133">Transmembrane helix</keyword>
<sequence>MSFWDWFKMTPRAVDTGLRVVEKAADGIIAGIDKAIYTPEEKAIALQKATETIIALWKAAASENSEQSKARRDIAFMVLKIYFSLMLIGVAVYGFNAEYAQFIFGVVKEVSIMVAGIQFIYFGPHQIQKLLNKE</sequence>
<evidence type="ECO:0000313" key="2">
    <source>
        <dbReference type="EMBL" id="QJA96048.1"/>
    </source>
</evidence>
<gene>
    <name evidence="2" type="ORF">MM415B04970_0005</name>
</gene>
<feature type="transmembrane region" description="Helical" evidence="1">
    <location>
        <begin position="101"/>
        <end position="123"/>
    </location>
</feature>
<keyword evidence="1" id="KW-0812">Transmembrane</keyword>
<proteinExistence type="predicted"/>
<evidence type="ECO:0000256" key="1">
    <source>
        <dbReference type="SAM" id="Phobius"/>
    </source>
</evidence>
<name>A0A6M3LTN8_9ZZZZ</name>
<evidence type="ECO:0008006" key="3">
    <source>
        <dbReference type="Google" id="ProtNLM"/>
    </source>
</evidence>
<dbReference type="AlphaFoldDB" id="A0A6M3LTN8"/>
<keyword evidence="1" id="KW-0472">Membrane</keyword>